<dbReference type="SMART" id="SM00448">
    <property type="entry name" value="REC"/>
    <property type="match status" value="1"/>
</dbReference>
<dbReference type="Pfam" id="PF04397">
    <property type="entry name" value="LytTR"/>
    <property type="match status" value="1"/>
</dbReference>
<feature type="domain" description="HTH LytTR-type" evidence="3">
    <location>
        <begin position="146"/>
        <end position="248"/>
    </location>
</feature>
<sequence length="249" mass="28261">MRAVAVDDDENMHSLLASLLEHLNAEVDLVGTATTVKDGVRVIQEQKPDLLFLDIELPDGTGFDLLDLLHASDYMIVFISGHGQYGRAALDFQALIYIDKPLRASYLKEALDRARQQFRLRNPQERTDDIEEAGKNFRSGDLPTMYSVSNSDGFYFVPVKDILYFCSANDVVSLYWKGGKPIHKSGRLKRFVEQFESYPEFMQVNRSFLVNLKEVRQISSGPNLVMSDGEIIPVSSQTAQEVRHRLEQL</sequence>
<reference evidence="5" key="1">
    <citation type="submission" date="2016-10" db="EMBL/GenBank/DDBJ databases">
        <authorList>
            <person name="Varghese N."/>
            <person name="Submissions S."/>
        </authorList>
    </citation>
    <scope>NUCLEOTIDE SEQUENCE [LARGE SCALE GENOMIC DNA]</scope>
    <source>
        <strain evidence="5">DSM 24740</strain>
    </source>
</reference>
<dbReference type="InterPro" id="IPR007492">
    <property type="entry name" value="LytTR_DNA-bd_dom"/>
</dbReference>
<dbReference type="STRING" id="478744.SAMN05444359_1318"/>
<dbReference type="InterPro" id="IPR011006">
    <property type="entry name" value="CheY-like_superfamily"/>
</dbReference>
<dbReference type="EMBL" id="FOFB01000031">
    <property type="protein sequence ID" value="SER26190.1"/>
    <property type="molecule type" value="Genomic_DNA"/>
</dbReference>
<gene>
    <name evidence="4" type="ORF">SAMN05444359_1318</name>
</gene>
<dbReference type="PANTHER" id="PTHR37299">
    <property type="entry name" value="TRANSCRIPTIONAL REGULATOR-RELATED"/>
    <property type="match status" value="1"/>
</dbReference>
<evidence type="ECO:0000313" key="4">
    <source>
        <dbReference type="EMBL" id="SER26190.1"/>
    </source>
</evidence>
<evidence type="ECO:0000259" key="2">
    <source>
        <dbReference type="PROSITE" id="PS50110"/>
    </source>
</evidence>
<protein>
    <submittedName>
        <fullName evidence="4">Two component transcriptional regulator, LytTR family</fullName>
    </submittedName>
</protein>
<dbReference type="PROSITE" id="PS50110">
    <property type="entry name" value="RESPONSE_REGULATORY"/>
    <property type="match status" value="1"/>
</dbReference>
<dbReference type="PANTHER" id="PTHR37299:SF1">
    <property type="entry name" value="STAGE 0 SPORULATION PROTEIN A HOMOLOG"/>
    <property type="match status" value="1"/>
</dbReference>
<name>A0A1H9MR45_9BACT</name>
<accession>A0A1H9MR45</accession>
<keyword evidence="5" id="KW-1185">Reference proteome</keyword>
<dbReference type="Pfam" id="PF00072">
    <property type="entry name" value="Response_reg"/>
    <property type="match status" value="1"/>
</dbReference>
<dbReference type="InParanoid" id="A0A1H9MR45"/>
<dbReference type="OrthoDB" id="1116664at2"/>
<dbReference type="Gene3D" id="2.40.50.1020">
    <property type="entry name" value="LytTr DNA-binding domain"/>
    <property type="match status" value="1"/>
</dbReference>
<feature type="modified residue" description="4-aspartylphosphate" evidence="1">
    <location>
        <position position="54"/>
    </location>
</feature>
<proteinExistence type="predicted"/>
<evidence type="ECO:0000313" key="5">
    <source>
        <dbReference type="Proteomes" id="UP000199021"/>
    </source>
</evidence>
<dbReference type="Gene3D" id="3.40.50.2300">
    <property type="match status" value="1"/>
</dbReference>
<dbReference type="GO" id="GO:0000156">
    <property type="term" value="F:phosphorelay response regulator activity"/>
    <property type="evidence" value="ECO:0007669"/>
    <property type="project" value="InterPro"/>
</dbReference>
<keyword evidence="1" id="KW-0597">Phosphoprotein</keyword>
<dbReference type="InterPro" id="IPR046947">
    <property type="entry name" value="LytR-like"/>
</dbReference>
<dbReference type="GO" id="GO:0003677">
    <property type="term" value="F:DNA binding"/>
    <property type="evidence" value="ECO:0007669"/>
    <property type="project" value="InterPro"/>
</dbReference>
<organism evidence="4 5">
    <name type="scientific">Neolewinella agarilytica</name>
    <dbReference type="NCBI Taxonomy" id="478744"/>
    <lineage>
        <taxon>Bacteria</taxon>
        <taxon>Pseudomonadati</taxon>
        <taxon>Bacteroidota</taxon>
        <taxon>Saprospiria</taxon>
        <taxon>Saprospirales</taxon>
        <taxon>Lewinellaceae</taxon>
        <taxon>Neolewinella</taxon>
    </lineage>
</organism>
<dbReference type="SUPFAM" id="SSF52172">
    <property type="entry name" value="CheY-like"/>
    <property type="match status" value="1"/>
</dbReference>
<dbReference type="AlphaFoldDB" id="A0A1H9MR45"/>
<dbReference type="InterPro" id="IPR001789">
    <property type="entry name" value="Sig_transdc_resp-reg_receiver"/>
</dbReference>
<dbReference type="Proteomes" id="UP000199021">
    <property type="component" value="Unassembled WGS sequence"/>
</dbReference>
<dbReference type="PROSITE" id="PS50930">
    <property type="entry name" value="HTH_LYTTR"/>
    <property type="match status" value="1"/>
</dbReference>
<evidence type="ECO:0000256" key="1">
    <source>
        <dbReference type="PROSITE-ProRule" id="PRU00169"/>
    </source>
</evidence>
<evidence type="ECO:0000259" key="3">
    <source>
        <dbReference type="PROSITE" id="PS50930"/>
    </source>
</evidence>
<dbReference type="RefSeq" id="WP_090172462.1">
    <property type="nucleotide sequence ID" value="NZ_FOFB01000031.1"/>
</dbReference>
<feature type="domain" description="Response regulatory" evidence="2">
    <location>
        <begin position="2"/>
        <end position="115"/>
    </location>
</feature>
<dbReference type="SMART" id="SM00850">
    <property type="entry name" value="LytTR"/>
    <property type="match status" value="1"/>
</dbReference>